<keyword evidence="3 5" id="KW-0479">Metal-binding</keyword>
<evidence type="ECO:0000256" key="1">
    <source>
        <dbReference type="ARBA" id="ARBA00001971"/>
    </source>
</evidence>
<dbReference type="EMBL" id="KZ992577">
    <property type="protein sequence ID" value="RKP08696.1"/>
    <property type="molecule type" value="Genomic_DNA"/>
</dbReference>
<feature type="binding site" description="axial binding residue" evidence="5">
    <location>
        <position position="426"/>
    </location>
    <ligand>
        <name>heme</name>
        <dbReference type="ChEBI" id="CHEBI:30413"/>
    </ligand>
    <ligandPart>
        <name>Fe</name>
        <dbReference type="ChEBI" id="CHEBI:18248"/>
    </ligandPart>
</feature>
<protein>
    <submittedName>
        <fullName evidence="7">Cytochrome P450</fullName>
    </submittedName>
</protein>
<sequence>MLSVGGVLLAILAGVLLRKFAIQEYLTPLAKLPGLRPSWLSNWIFYYDMLFRPHISLPAEQHQQHGPIVRMGQRVVSIGCPDMFRTVYASYRFPKSEEYSAFRVVGVTLFSTQDTEDHRRRKKLIAPAYSQVAISDLEPLIHKTGTANLLELLHKHADANEPVDMMHALRLMTFDVIGEIAFGRSFDMLTTGNNHPITKWIEDHIRLSIVKYMLGPVFMLLMPKEKLDSRAKFAKFAEEAVRKRREQPNTNRKDTLQRLLEAVDEETGDRLSESELVGEAIGQIVAGTETTASAIMALHLLYQSPERVEHLRAEVTAAAPDLSAPITHAAVRNLPYLDAVISESQRLRPVSAYGAPRVVPKGGVNLGGYFIPEKTVIKTCFKAIHTNESVFSDAMTFNPERWMIDESKLAAMRSSLIPFHIGPRACIGRALAMMEMRLTIAEVVRRFALDTPPHLMTDMTPMYRTTCLPVGKKWLVLPRCIE</sequence>
<dbReference type="PROSITE" id="PS00086">
    <property type="entry name" value="CYTOCHROME_P450"/>
    <property type="match status" value="1"/>
</dbReference>
<dbReference type="GO" id="GO:0016705">
    <property type="term" value="F:oxidoreductase activity, acting on paired donors, with incorporation or reduction of molecular oxygen"/>
    <property type="evidence" value="ECO:0007669"/>
    <property type="project" value="InterPro"/>
</dbReference>
<accession>A0A4P9XRI5</accession>
<proteinExistence type="inferred from homology"/>
<keyword evidence="4 5" id="KW-0408">Iron</keyword>
<dbReference type="PRINTS" id="PR00463">
    <property type="entry name" value="EP450I"/>
</dbReference>
<dbReference type="GO" id="GO:0004497">
    <property type="term" value="F:monooxygenase activity"/>
    <property type="evidence" value="ECO:0007669"/>
    <property type="project" value="UniProtKB-KW"/>
</dbReference>
<evidence type="ECO:0000256" key="3">
    <source>
        <dbReference type="ARBA" id="ARBA00022723"/>
    </source>
</evidence>
<evidence type="ECO:0000256" key="5">
    <source>
        <dbReference type="PIRSR" id="PIRSR602401-1"/>
    </source>
</evidence>
<dbReference type="Proteomes" id="UP000271241">
    <property type="component" value="Unassembled WGS sequence"/>
</dbReference>
<dbReference type="OrthoDB" id="1470350at2759"/>
<reference evidence="8" key="1">
    <citation type="journal article" date="2018" name="Nat. Microbiol.">
        <title>Leveraging single-cell genomics to expand the fungal tree of life.</title>
        <authorList>
            <person name="Ahrendt S.R."/>
            <person name="Quandt C.A."/>
            <person name="Ciobanu D."/>
            <person name="Clum A."/>
            <person name="Salamov A."/>
            <person name="Andreopoulos B."/>
            <person name="Cheng J.F."/>
            <person name="Woyke T."/>
            <person name="Pelin A."/>
            <person name="Henrissat B."/>
            <person name="Reynolds N.K."/>
            <person name="Benny G.L."/>
            <person name="Smith M.E."/>
            <person name="James T.Y."/>
            <person name="Grigoriev I.V."/>
        </authorList>
    </citation>
    <scope>NUCLEOTIDE SEQUENCE [LARGE SCALE GENOMIC DNA]</scope>
    <source>
        <strain evidence="8">RSA 1356</strain>
    </source>
</reference>
<dbReference type="InterPro" id="IPR001128">
    <property type="entry name" value="Cyt_P450"/>
</dbReference>
<dbReference type="GO" id="GO:0020037">
    <property type="term" value="F:heme binding"/>
    <property type="evidence" value="ECO:0007669"/>
    <property type="project" value="InterPro"/>
</dbReference>
<dbReference type="InterPro" id="IPR017972">
    <property type="entry name" value="Cyt_P450_CS"/>
</dbReference>
<name>A0A4P9XRI5_9FUNG</name>
<dbReference type="InterPro" id="IPR002401">
    <property type="entry name" value="Cyt_P450_E_grp-I"/>
</dbReference>
<dbReference type="PRINTS" id="PR00385">
    <property type="entry name" value="P450"/>
</dbReference>
<dbReference type="SUPFAM" id="SSF48264">
    <property type="entry name" value="Cytochrome P450"/>
    <property type="match status" value="1"/>
</dbReference>
<comment type="similarity">
    <text evidence="2 6">Belongs to the cytochrome P450 family.</text>
</comment>
<dbReference type="InterPro" id="IPR036396">
    <property type="entry name" value="Cyt_P450_sf"/>
</dbReference>
<organism evidence="7 8">
    <name type="scientific">Thamnocephalis sphaerospora</name>
    <dbReference type="NCBI Taxonomy" id="78915"/>
    <lineage>
        <taxon>Eukaryota</taxon>
        <taxon>Fungi</taxon>
        <taxon>Fungi incertae sedis</taxon>
        <taxon>Zoopagomycota</taxon>
        <taxon>Zoopagomycotina</taxon>
        <taxon>Zoopagomycetes</taxon>
        <taxon>Zoopagales</taxon>
        <taxon>Sigmoideomycetaceae</taxon>
        <taxon>Thamnocephalis</taxon>
    </lineage>
</organism>
<keyword evidence="6" id="KW-0560">Oxidoreductase</keyword>
<comment type="cofactor">
    <cofactor evidence="1 5">
        <name>heme</name>
        <dbReference type="ChEBI" id="CHEBI:30413"/>
    </cofactor>
</comment>
<evidence type="ECO:0000313" key="7">
    <source>
        <dbReference type="EMBL" id="RKP08696.1"/>
    </source>
</evidence>
<dbReference type="GO" id="GO:0005506">
    <property type="term" value="F:iron ion binding"/>
    <property type="evidence" value="ECO:0007669"/>
    <property type="project" value="InterPro"/>
</dbReference>
<dbReference type="Pfam" id="PF00067">
    <property type="entry name" value="p450"/>
    <property type="match status" value="1"/>
</dbReference>
<keyword evidence="5 6" id="KW-0349">Heme</keyword>
<evidence type="ECO:0000313" key="8">
    <source>
        <dbReference type="Proteomes" id="UP000271241"/>
    </source>
</evidence>
<evidence type="ECO:0000256" key="6">
    <source>
        <dbReference type="RuleBase" id="RU000461"/>
    </source>
</evidence>
<gene>
    <name evidence="7" type="ORF">THASP1DRAFT_29507</name>
</gene>
<dbReference type="PANTHER" id="PTHR24305">
    <property type="entry name" value="CYTOCHROME P450"/>
    <property type="match status" value="1"/>
</dbReference>
<dbReference type="PANTHER" id="PTHR24305:SF166">
    <property type="entry name" value="CYTOCHROME P450 12A4, MITOCHONDRIAL-RELATED"/>
    <property type="match status" value="1"/>
</dbReference>
<keyword evidence="6" id="KW-0503">Monooxygenase</keyword>
<dbReference type="InterPro" id="IPR050121">
    <property type="entry name" value="Cytochrome_P450_monoxygenase"/>
</dbReference>
<dbReference type="Gene3D" id="1.10.630.10">
    <property type="entry name" value="Cytochrome P450"/>
    <property type="match status" value="1"/>
</dbReference>
<dbReference type="STRING" id="78915.A0A4P9XRI5"/>
<evidence type="ECO:0000256" key="2">
    <source>
        <dbReference type="ARBA" id="ARBA00010617"/>
    </source>
</evidence>
<keyword evidence="8" id="KW-1185">Reference proteome</keyword>
<evidence type="ECO:0000256" key="4">
    <source>
        <dbReference type="ARBA" id="ARBA00023004"/>
    </source>
</evidence>
<dbReference type="AlphaFoldDB" id="A0A4P9XRI5"/>